<dbReference type="SUPFAM" id="SSF53335">
    <property type="entry name" value="S-adenosyl-L-methionine-dependent methyltransferases"/>
    <property type="match status" value="1"/>
</dbReference>
<dbReference type="NCBIfam" id="TIGR01934">
    <property type="entry name" value="MenG_MenH_UbiE"/>
    <property type="match status" value="1"/>
</dbReference>
<evidence type="ECO:0000256" key="1">
    <source>
        <dbReference type="ARBA" id="ARBA00022603"/>
    </source>
</evidence>
<dbReference type="PANTHER" id="PTHR43591:SF24">
    <property type="entry name" value="2-METHOXY-6-POLYPRENYL-1,4-BENZOQUINOL METHYLASE, MITOCHONDRIAL"/>
    <property type="match status" value="1"/>
</dbReference>
<dbReference type="CDD" id="cd02440">
    <property type="entry name" value="AdoMet_MTases"/>
    <property type="match status" value="1"/>
</dbReference>
<evidence type="ECO:0000256" key="2">
    <source>
        <dbReference type="ARBA" id="ARBA00022679"/>
    </source>
</evidence>
<dbReference type="Pfam" id="PF01209">
    <property type="entry name" value="Ubie_methyltran"/>
    <property type="match status" value="1"/>
</dbReference>
<proteinExistence type="inferred from homology"/>
<dbReference type="InterPro" id="IPR029063">
    <property type="entry name" value="SAM-dependent_MTases_sf"/>
</dbReference>
<dbReference type="AlphaFoldDB" id="A0A6J6NFW8"/>
<dbReference type="HAMAP" id="MF_01813">
    <property type="entry name" value="MenG_UbiE_methyltr"/>
    <property type="match status" value="1"/>
</dbReference>
<keyword evidence="2" id="KW-0808">Transferase</keyword>
<dbReference type="EMBL" id="CAEZXI010000048">
    <property type="protein sequence ID" value="CAB4683804.1"/>
    <property type="molecule type" value="Genomic_DNA"/>
</dbReference>
<organism evidence="4">
    <name type="scientific">freshwater metagenome</name>
    <dbReference type="NCBI Taxonomy" id="449393"/>
    <lineage>
        <taxon>unclassified sequences</taxon>
        <taxon>metagenomes</taxon>
        <taxon>ecological metagenomes</taxon>
    </lineage>
</organism>
<accession>A0A6J6NFW8</accession>
<dbReference type="NCBIfam" id="NF001241">
    <property type="entry name" value="PRK00216.1-2"/>
    <property type="match status" value="1"/>
</dbReference>
<reference evidence="4" key="1">
    <citation type="submission" date="2020-05" db="EMBL/GenBank/DDBJ databases">
        <authorList>
            <person name="Chiriac C."/>
            <person name="Salcher M."/>
            <person name="Ghai R."/>
            <person name="Kavagutti S V."/>
        </authorList>
    </citation>
    <scope>NUCLEOTIDE SEQUENCE</scope>
</reference>
<dbReference type="Gene3D" id="3.40.50.150">
    <property type="entry name" value="Vaccinia Virus protein VP39"/>
    <property type="match status" value="1"/>
</dbReference>
<evidence type="ECO:0000256" key="3">
    <source>
        <dbReference type="ARBA" id="ARBA00022691"/>
    </source>
</evidence>
<sequence>MLPIKFGFVCKAYSLENKPVVRANLNKDPDDVSKMFDGVANRYDFLNDLLSLGRTKAWRKVVTAIIAPKAGMKILDIAAGTGSSSEPLVKKGADVIALDFSEGMLAAGRKRHSGIKFQHGDALKLPFEENTFDVTTISFGLRNTNDATLALKEALRVTKESGRIVICEFSHPTNKIFRIIYLKYLMRALPVIAKRISKNPAAYIYLAESIQAWPNQSALAQVMRQSGWESVSWQDLTFGIVAVHIGYKGQVA</sequence>
<dbReference type="PANTHER" id="PTHR43591">
    <property type="entry name" value="METHYLTRANSFERASE"/>
    <property type="match status" value="1"/>
</dbReference>
<dbReference type="InterPro" id="IPR004033">
    <property type="entry name" value="UbiE/COQ5_MeTrFase"/>
</dbReference>
<dbReference type="PROSITE" id="PS51608">
    <property type="entry name" value="SAM_MT_UBIE"/>
    <property type="match status" value="1"/>
</dbReference>
<dbReference type="GO" id="GO:0032259">
    <property type="term" value="P:methylation"/>
    <property type="evidence" value="ECO:0007669"/>
    <property type="project" value="UniProtKB-KW"/>
</dbReference>
<keyword evidence="1" id="KW-0489">Methyltransferase</keyword>
<protein>
    <submittedName>
        <fullName evidence="4">Unannotated protein</fullName>
    </submittedName>
</protein>
<evidence type="ECO:0000313" key="4">
    <source>
        <dbReference type="EMBL" id="CAB4683804.1"/>
    </source>
</evidence>
<dbReference type="GO" id="GO:0008168">
    <property type="term" value="F:methyltransferase activity"/>
    <property type="evidence" value="ECO:0007669"/>
    <property type="project" value="UniProtKB-KW"/>
</dbReference>
<keyword evidence="3" id="KW-0949">S-adenosyl-L-methionine</keyword>
<gene>
    <name evidence="4" type="ORF">UFOPK2362_00585</name>
</gene>
<name>A0A6J6NFW8_9ZZZZ</name>